<dbReference type="EMBL" id="ASPP01029009">
    <property type="protein sequence ID" value="ETO04720.1"/>
    <property type="molecule type" value="Genomic_DNA"/>
</dbReference>
<comment type="similarity">
    <text evidence="1">Belongs to the heat shock protein 90 family.</text>
</comment>
<dbReference type="Proteomes" id="UP000023152">
    <property type="component" value="Unassembled WGS sequence"/>
</dbReference>
<dbReference type="AlphaFoldDB" id="X6LVG1"/>
<organism evidence="5 6">
    <name type="scientific">Reticulomyxa filosa</name>
    <dbReference type="NCBI Taxonomy" id="46433"/>
    <lineage>
        <taxon>Eukaryota</taxon>
        <taxon>Sar</taxon>
        <taxon>Rhizaria</taxon>
        <taxon>Retaria</taxon>
        <taxon>Foraminifera</taxon>
        <taxon>Monothalamids</taxon>
        <taxon>Reticulomyxidae</taxon>
        <taxon>Reticulomyxa</taxon>
    </lineage>
</organism>
<dbReference type="SUPFAM" id="SSF110942">
    <property type="entry name" value="HSP90 C-terminal domain"/>
    <property type="match status" value="1"/>
</dbReference>
<evidence type="ECO:0000256" key="3">
    <source>
        <dbReference type="PIRSR" id="PIRSR002583-1"/>
    </source>
</evidence>
<comment type="caution">
    <text evidence="5">The sequence shown here is derived from an EMBL/GenBank/DDBJ whole genome shotgun (WGS) entry which is preliminary data.</text>
</comment>
<dbReference type="SUPFAM" id="SSF54211">
    <property type="entry name" value="Ribosomal protein S5 domain 2-like"/>
    <property type="match status" value="1"/>
</dbReference>
<evidence type="ECO:0000256" key="2">
    <source>
        <dbReference type="ARBA" id="ARBA00023186"/>
    </source>
</evidence>
<dbReference type="InterPro" id="IPR020568">
    <property type="entry name" value="Ribosomal_Su5_D2-typ_SF"/>
</dbReference>
<feature type="compositionally biased region" description="Low complexity" evidence="4">
    <location>
        <begin position="474"/>
        <end position="485"/>
    </location>
</feature>
<dbReference type="InterPro" id="IPR001404">
    <property type="entry name" value="Hsp90_fam"/>
</dbReference>
<accession>X6LVG1</accession>
<feature type="binding site" evidence="3">
    <location>
        <position position="135"/>
    </location>
    <ligand>
        <name>ATP</name>
        <dbReference type="ChEBI" id="CHEBI:30616"/>
    </ligand>
</feature>
<sequence>MIKKYSAYLNFPIKLENKEIKSTGAIWSKKPKDVTPEEYKEFYNMMTHQTSYGSDASYTFHSHFDTSEFSAQVLVYFPSSSVEKLGFQRYDPGLNIYSRKVLVKKNAPEICHNWLRFIKGVVDIDSDQIKIHVSRENMQDSHLISQLKEMIATKVVDFLIRQAAKEPAKYAKWFVLYNEFDVFVKEGIFTTNDEKKKQKLAKLLRFETNKTKANELISLDEYIQRLKDRTDLNETYKNEIYFVASPTREVALRSPYMEAFEEKSLEVLFCNERMDGFVFQNLRAFENLKFYNIDSNDSVIAKEKAAQSSNADSSTDTLTDSECDELSKWIKATFPHQISQVETTTRLKSHPAVLVDPQSQSMRFFMQTMKNYTLPPQRLQINPKHDIVRGMYKLFKDKDLDPFKLTQATVIAQQLIHNAFIAAGMIEDARDILPDINNLMVALLGGKPDTSTLDKKKEQYKDNDNEFDSDSFGATATDTATTTTDIPQPDATKDNTQTSKKDESGK</sequence>
<reference evidence="5 6" key="1">
    <citation type="journal article" date="2013" name="Curr. Biol.">
        <title>The Genome of the Foraminiferan Reticulomyxa filosa.</title>
        <authorList>
            <person name="Glockner G."/>
            <person name="Hulsmann N."/>
            <person name="Schleicher M."/>
            <person name="Noegel A.A."/>
            <person name="Eichinger L."/>
            <person name="Gallinger C."/>
            <person name="Pawlowski J."/>
            <person name="Sierra R."/>
            <person name="Euteneuer U."/>
            <person name="Pillet L."/>
            <person name="Moustafa A."/>
            <person name="Platzer M."/>
            <person name="Groth M."/>
            <person name="Szafranski K."/>
            <person name="Schliwa M."/>
        </authorList>
    </citation>
    <scope>NUCLEOTIDE SEQUENCE [LARGE SCALE GENOMIC DNA]</scope>
</reference>
<dbReference type="Gene3D" id="1.20.120.790">
    <property type="entry name" value="Heat shock protein 90, C-terminal domain"/>
    <property type="match status" value="1"/>
</dbReference>
<dbReference type="GO" id="GO:0051082">
    <property type="term" value="F:unfolded protein binding"/>
    <property type="evidence" value="ECO:0007669"/>
    <property type="project" value="InterPro"/>
</dbReference>
<feature type="compositionally biased region" description="Basic and acidic residues" evidence="4">
    <location>
        <begin position="452"/>
        <end position="464"/>
    </location>
</feature>
<dbReference type="OrthoDB" id="28737at2759"/>
<feature type="region of interest" description="Disordered" evidence="4">
    <location>
        <begin position="447"/>
        <end position="506"/>
    </location>
</feature>
<proteinExistence type="inferred from homology"/>
<name>X6LVG1_RETFI</name>
<dbReference type="GO" id="GO:0140662">
    <property type="term" value="F:ATP-dependent protein folding chaperone"/>
    <property type="evidence" value="ECO:0007669"/>
    <property type="project" value="InterPro"/>
</dbReference>
<dbReference type="GO" id="GO:0016887">
    <property type="term" value="F:ATP hydrolysis activity"/>
    <property type="evidence" value="ECO:0007669"/>
    <property type="project" value="InterPro"/>
</dbReference>
<dbReference type="Pfam" id="PF00183">
    <property type="entry name" value="HSP90"/>
    <property type="match status" value="1"/>
</dbReference>
<evidence type="ECO:0000313" key="6">
    <source>
        <dbReference type="Proteomes" id="UP000023152"/>
    </source>
</evidence>
<evidence type="ECO:0000256" key="4">
    <source>
        <dbReference type="SAM" id="MobiDB-lite"/>
    </source>
</evidence>
<keyword evidence="6" id="KW-1185">Reference proteome</keyword>
<dbReference type="PANTHER" id="PTHR11528">
    <property type="entry name" value="HEAT SHOCK PROTEIN 90 FAMILY MEMBER"/>
    <property type="match status" value="1"/>
</dbReference>
<dbReference type="InterPro" id="IPR037196">
    <property type="entry name" value="HSP90_C"/>
</dbReference>
<dbReference type="GO" id="GO:0005524">
    <property type="term" value="F:ATP binding"/>
    <property type="evidence" value="ECO:0007669"/>
    <property type="project" value="UniProtKB-KW"/>
</dbReference>
<keyword evidence="3" id="KW-0547">Nucleotide-binding</keyword>
<keyword evidence="3" id="KW-0067">ATP-binding</keyword>
<protein>
    <submittedName>
        <fullName evidence="5">HSP90 domain-containing protein</fullName>
    </submittedName>
</protein>
<gene>
    <name evidence="5" type="ORF">RFI_32677</name>
</gene>
<evidence type="ECO:0000313" key="5">
    <source>
        <dbReference type="EMBL" id="ETO04720.1"/>
    </source>
</evidence>
<dbReference type="Gene3D" id="3.30.230.80">
    <property type="match status" value="1"/>
</dbReference>
<dbReference type="Gene3D" id="3.40.50.11260">
    <property type="match status" value="1"/>
</dbReference>
<dbReference type="PIRSF" id="PIRSF002583">
    <property type="entry name" value="Hsp90"/>
    <property type="match status" value="1"/>
</dbReference>
<keyword evidence="2" id="KW-0143">Chaperone</keyword>
<evidence type="ECO:0000256" key="1">
    <source>
        <dbReference type="ARBA" id="ARBA00008239"/>
    </source>
</evidence>
<dbReference type="OMA" id="ANMECIR"/>